<feature type="region of interest" description="Disordered" evidence="1">
    <location>
        <begin position="1"/>
        <end position="29"/>
    </location>
</feature>
<accession>A0A9P3LL61</accession>
<dbReference type="AlphaFoldDB" id="A0A9P3LL61"/>
<dbReference type="EMBL" id="BPQB01000079">
    <property type="protein sequence ID" value="GJE97962.1"/>
    <property type="molecule type" value="Genomic_DNA"/>
</dbReference>
<proteinExistence type="predicted"/>
<gene>
    <name evidence="2" type="ORF">PsYK624_141840</name>
</gene>
<feature type="compositionally biased region" description="Low complexity" evidence="1">
    <location>
        <begin position="48"/>
        <end position="64"/>
    </location>
</feature>
<feature type="region of interest" description="Disordered" evidence="1">
    <location>
        <begin position="45"/>
        <end position="72"/>
    </location>
</feature>
<name>A0A9P3LL61_9APHY</name>
<comment type="caution">
    <text evidence="2">The sequence shown here is derived from an EMBL/GenBank/DDBJ whole genome shotgun (WGS) entry which is preliminary data.</text>
</comment>
<keyword evidence="3" id="KW-1185">Reference proteome</keyword>
<evidence type="ECO:0000313" key="3">
    <source>
        <dbReference type="Proteomes" id="UP000703269"/>
    </source>
</evidence>
<evidence type="ECO:0000313" key="2">
    <source>
        <dbReference type="EMBL" id="GJE97962.1"/>
    </source>
</evidence>
<reference evidence="2 3" key="1">
    <citation type="submission" date="2021-08" db="EMBL/GenBank/DDBJ databases">
        <title>Draft Genome Sequence of Phanerochaete sordida strain YK-624.</title>
        <authorList>
            <person name="Mori T."/>
            <person name="Dohra H."/>
            <person name="Suzuki T."/>
            <person name="Kawagishi H."/>
            <person name="Hirai H."/>
        </authorList>
    </citation>
    <scope>NUCLEOTIDE SEQUENCE [LARGE SCALE GENOMIC DNA]</scope>
    <source>
        <strain evidence="2 3">YK-624</strain>
    </source>
</reference>
<sequence length="98" mass="10332">MGGSLKGSGVAQYSSEQQHHPPVDIDIGDVGDKECVHSCGLRSAVHGRASADSSSSSRRATRSSWFKGSTGRSVRRTVALLFTGYSTTLRASILGMAF</sequence>
<dbReference type="Proteomes" id="UP000703269">
    <property type="component" value="Unassembled WGS sequence"/>
</dbReference>
<protein>
    <submittedName>
        <fullName evidence="2">Uncharacterized protein</fullName>
    </submittedName>
</protein>
<organism evidence="2 3">
    <name type="scientific">Phanerochaete sordida</name>
    <dbReference type="NCBI Taxonomy" id="48140"/>
    <lineage>
        <taxon>Eukaryota</taxon>
        <taxon>Fungi</taxon>
        <taxon>Dikarya</taxon>
        <taxon>Basidiomycota</taxon>
        <taxon>Agaricomycotina</taxon>
        <taxon>Agaricomycetes</taxon>
        <taxon>Polyporales</taxon>
        <taxon>Phanerochaetaceae</taxon>
        <taxon>Phanerochaete</taxon>
    </lineage>
</organism>
<evidence type="ECO:0000256" key="1">
    <source>
        <dbReference type="SAM" id="MobiDB-lite"/>
    </source>
</evidence>